<dbReference type="AlphaFoldDB" id="A0A6A5RZ52"/>
<dbReference type="Gene3D" id="3.40.50.150">
    <property type="entry name" value="Vaccinia Virus protein VP39"/>
    <property type="match status" value="1"/>
</dbReference>
<dbReference type="OrthoDB" id="10017101at2759"/>
<dbReference type="GeneID" id="54345950"/>
<dbReference type="EMBL" id="ML978960">
    <property type="protein sequence ID" value="KAF1931536.1"/>
    <property type="molecule type" value="Genomic_DNA"/>
</dbReference>
<protein>
    <recommendedName>
        <fullName evidence="3">Methyltransferase type 11 domain-containing protein</fullName>
    </recommendedName>
</protein>
<reference evidence="1" key="1">
    <citation type="journal article" date="2020" name="Stud. Mycol.">
        <title>101 Dothideomycetes genomes: a test case for predicting lifestyles and emergence of pathogens.</title>
        <authorList>
            <person name="Haridas S."/>
            <person name="Albert R."/>
            <person name="Binder M."/>
            <person name="Bloem J."/>
            <person name="Labutti K."/>
            <person name="Salamov A."/>
            <person name="Andreopoulos B."/>
            <person name="Baker S."/>
            <person name="Barry K."/>
            <person name="Bills G."/>
            <person name="Bluhm B."/>
            <person name="Cannon C."/>
            <person name="Castanera R."/>
            <person name="Culley D."/>
            <person name="Daum C."/>
            <person name="Ezra D."/>
            <person name="Gonzalez J."/>
            <person name="Henrissat B."/>
            <person name="Kuo A."/>
            <person name="Liang C."/>
            <person name="Lipzen A."/>
            <person name="Lutzoni F."/>
            <person name="Magnuson J."/>
            <person name="Mondo S."/>
            <person name="Nolan M."/>
            <person name="Ohm R."/>
            <person name="Pangilinan J."/>
            <person name="Park H.-J."/>
            <person name="Ramirez L."/>
            <person name="Alfaro M."/>
            <person name="Sun H."/>
            <person name="Tritt A."/>
            <person name="Yoshinaga Y."/>
            <person name="Zwiers L.-H."/>
            <person name="Turgeon B."/>
            <person name="Goodwin S."/>
            <person name="Spatafora J."/>
            <person name="Crous P."/>
            <person name="Grigoriev I."/>
        </authorList>
    </citation>
    <scope>NUCLEOTIDE SEQUENCE</scope>
    <source>
        <strain evidence="1">CBS 183.55</strain>
    </source>
</reference>
<dbReference type="SUPFAM" id="SSF53335">
    <property type="entry name" value="S-adenosyl-L-methionine-dependent methyltransferases"/>
    <property type="match status" value="1"/>
</dbReference>
<organism evidence="1 2">
    <name type="scientific">Didymella exigua CBS 183.55</name>
    <dbReference type="NCBI Taxonomy" id="1150837"/>
    <lineage>
        <taxon>Eukaryota</taxon>
        <taxon>Fungi</taxon>
        <taxon>Dikarya</taxon>
        <taxon>Ascomycota</taxon>
        <taxon>Pezizomycotina</taxon>
        <taxon>Dothideomycetes</taxon>
        <taxon>Pleosporomycetidae</taxon>
        <taxon>Pleosporales</taxon>
        <taxon>Pleosporineae</taxon>
        <taxon>Didymellaceae</taxon>
        <taxon>Didymella</taxon>
    </lineage>
</organism>
<gene>
    <name evidence="1" type="ORF">M421DRAFT_2200</name>
</gene>
<evidence type="ECO:0008006" key="3">
    <source>
        <dbReference type="Google" id="ProtNLM"/>
    </source>
</evidence>
<evidence type="ECO:0000313" key="1">
    <source>
        <dbReference type="EMBL" id="KAF1931536.1"/>
    </source>
</evidence>
<dbReference type="Pfam" id="PF13489">
    <property type="entry name" value="Methyltransf_23"/>
    <property type="match status" value="1"/>
</dbReference>
<dbReference type="Proteomes" id="UP000800082">
    <property type="component" value="Unassembled WGS sequence"/>
</dbReference>
<sequence length="164" mass="18500">MYSLASSDQEHRRLQAASERIRELLDEKIFHAPLDSVSIHRVIYMGCEIGAITDELGTTYSKAKICGVNLSPVPALRLQLKNIEYIQGGIMELAATEKNDRLTKDTFDYIFSKFLMGVITDWKKYIELCLGLARPGAWIEIQEPDMAYFLSSSSGNAYDAIPWS</sequence>
<evidence type="ECO:0000313" key="2">
    <source>
        <dbReference type="Proteomes" id="UP000800082"/>
    </source>
</evidence>
<dbReference type="InterPro" id="IPR029063">
    <property type="entry name" value="SAM-dependent_MTases_sf"/>
</dbReference>
<accession>A0A6A5RZ52</accession>
<keyword evidence="2" id="KW-1185">Reference proteome</keyword>
<proteinExistence type="predicted"/>
<name>A0A6A5RZ52_9PLEO</name>
<dbReference type="RefSeq" id="XP_033451784.1">
    <property type="nucleotide sequence ID" value="XM_033588303.1"/>
</dbReference>